<dbReference type="InterPro" id="IPR036937">
    <property type="entry name" value="Adhesion_dom_fimbrial_sf"/>
</dbReference>
<sequence length="178" mass="18523">MKKTLLAFTLASMFMASAVQAEDHSANVDIRGSVTSDAISECSVYVVTPSVLLSGKIDNLPNQGQSATTPTPLDYSISGNSTNPTTDGCIGKIALQFHGVVDNADGTVLANTDTGAGAAQGVGIGLFDKYSNPININDNTIMPDKAVDVVYLQMVKLNGQTSVEGTVHGSMTIDIVRL</sequence>
<evidence type="ECO:0000256" key="4">
    <source>
        <dbReference type="ARBA" id="ARBA00023263"/>
    </source>
</evidence>
<comment type="similarity">
    <text evidence="2">Belongs to the fimbrial protein family.</text>
</comment>
<name>A0A8I0CXK1_9PSED</name>
<accession>A0A8I0CXK1</accession>
<dbReference type="InterPro" id="IPR008966">
    <property type="entry name" value="Adhesion_dom_sf"/>
</dbReference>
<dbReference type="GO" id="GO:0043709">
    <property type="term" value="P:cell adhesion involved in single-species biofilm formation"/>
    <property type="evidence" value="ECO:0007669"/>
    <property type="project" value="TreeGrafter"/>
</dbReference>
<comment type="caution">
    <text evidence="6">The sequence shown here is derived from an EMBL/GenBank/DDBJ whole genome shotgun (WGS) entry which is preliminary data.</text>
</comment>
<organism evidence="6">
    <name type="scientific">Pseudomonas tritici</name>
    <dbReference type="NCBI Taxonomy" id="2745518"/>
    <lineage>
        <taxon>Bacteria</taxon>
        <taxon>Pseudomonadati</taxon>
        <taxon>Pseudomonadota</taxon>
        <taxon>Gammaproteobacteria</taxon>
        <taxon>Pseudomonadales</taxon>
        <taxon>Pseudomonadaceae</taxon>
        <taxon>Pseudomonas</taxon>
    </lineage>
</organism>
<dbReference type="EMBL" id="JABWQF010000012">
    <property type="protein sequence ID" value="MBC3293882.1"/>
    <property type="molecule type" value="Genomic_DNA"/>
</dbReference>
<evidence type="ECO:0000256" key="2">
    <source>
        <dbReference type="ARBA" id="ARBA00006671"/>
    </source>
</evidence>
<dbReference type="PANTHER" id="PTHR33420">
    <property type="entry name" value="FIMBRIAL SUBUNIT ELFA-RELATED"/>
    <property type="match status" value="1"/>
</dbReference>
<reference evidence="6" key="1">
    <citation type="journal article" date="2020" name="Microorganisms">
        <title>Reliable Identification of Environmental Pseudomonas Isolates Using the rpoD Gene.</title>
        <authorList>
            <consortium name="The Broad Institute Genome Sequencing Platform"/>
            <person name="Girard L."/>
            <person name="Lood C."/>
            <person name="Rokni-Zadeh H."/>
            <person name="van Noort V."/>
            <person name="Lavigne R."/>
            <person name="De Mot R."/>
        </authorList>
    </citation>
    <scope>NUCLEOTIDE SEQUENCE [LARGE SCALE GENOMIC DNA]</scope>
    <source>
        <strain evidence="6">SWRI145</strain>
    </source>
</reference>
<feature type="signal peptide" evidence="5">
    <location>
        <begin position="1"/>
        <end position="21"/>
    </location>
</feature>
<evidence type="ECO:0000256" key="5">
    <source>
        <dbReference type="SAM" id="SignalP"/>
    </source>
</evidence>
<dbReference type="Gene3D" id="2.60.40.1090">
    <property type="entry name" value="Fimbrial-type adhesion domain"/>
    <property type="match status" value="1"/>
</dbReference>
<proteinExistence type="inferred from homology"/>
<dbReference type="PANTHER" id="PTHR33420:SF3">
    <property type="entry name" value="FIMBRIAL SUBUNIT ELFA"/>
    <property type="match status" value="1"/>
</dbReference>
<dbReference type="InterPro" id="IPR050263">
    <property type="entry name" value="Bact_Fimbrial_Adh_Pro"/>
</dbReference>
<dbReference type="AlphaFoldDB" id="A0A8I0CXK1"/>
<dbReference type="GO" id="GO:0009289">
    <property type="term" value="C:pilus"/>
    <property type="evidence" value="ECO:0007669"/>
    <property type="project" value="UniProtKB-SubCell"/>
</dbReference>
<keyword evidence="4" id="KW-0281">Fimbrium</keyword>
<protein>
    <submittedName>
        <fullName evidence="6">Type 1 fimbrial protein</fullName>
    </submittedName>
</protein>
<evidence type="ECO:0000313" key="6">
    <source>
        <dbReference type="EMBL" id="MBC3293882.1"/>
    </source>
</evidence>
<evidence type="ECO:0000256" key="1">
    <source>
        <dbReference type="ARBA" id="ARBA00004561"/>
    </source>
</evidence>
<evidence type="ECO:0000256" key="3">
    <source>
        <dbReference type="ARBA" id="ARBA00022729"/>
    </source>
</evidence>
<gene>
    <name evidence="6" type="ORF">HU722_20375</name>
</gene>
<dbReference type="SUPFAM" id="SSF49401">
    <property type="entry name" value="Bacterial adhesins"/>
    <property type="match status" value="1"/>
</dbReference>
<comment type="subcellular location">
    <subcellularLocation>
        <location evidence="1">Fimbrium</location>
    </subcellularLocation>
</comment>
<feature type="chain" id="PRO_5034081078" evidence="5">
    <location>
        <begin position="22"/>
        <end position="178"/>
    </location>
</feature>
<keyword evidence="3 5" id="KW-0732">Signal</keyword>